<feature type="transmembrane region" description="Helical" evidence="1">
    <location>
        <begin position="43"/>
        <end position="62"/>
    </location>
</feature>
<keyword evidence="3" id="KW-1185">Reference proteome</keyword>
<evidence type="ECO:0000313" key="2">
    <source>
        <dbReference type="EMBL" id="MDC8014808.1"/>
    </source>
</evidence>
<name>A0A9X3YPY8_9GAMM</name>
<organism evidence="2 3">
    <name type="scientific">Tahibacter soli</name>
    <dbReference type="NCBI Taxonomy" id="2983605"/>
    <lineage>
        <taxon>Bacteria</taxon>
        <taxon>Pseudomonadati</taxon>
        <taxon>Pseudomonadota</taxon>
        <taxon>Gammaproteobacteria</taxon>
        <taxon>Lysobacterales</taxon>
        <taxon>Rhodanobacteraceae</taxon>
        <taxon>Tahibacter</taxon>
    </lineage>
</organism>
<dbReference type="AlphaFoldDB" id="A0A9X3YPY8"/>
<feature type="transmembrane region" description="Helical" evidence="1">
    <location>
        <begin position="83"/>
        <end position="108"/>
    </location>
</feature>
<gene>
    <name evidence="2" type="ORF">OD750_019865</name>
</gene>
<keyword evidence="1" id="KW-0812">Transmembrane</keyword>
<accession>A0A9X3YPY8</accession>
<evidence type="ECO:0000313" key="3">
    <source>
        <dbReference type="Proteomes" id="UP001139971"/>
    </source>
</evidence>
<keyword evidence="1" id="KW-1133">Transmembrane helix</keyword>
<proteinExistence type="predicted"/>
<comment type="caution">
    <text evidence="2">The sequence shown here is derived from an EMBL/GenBank/DDBJ whole genome shotgun (WGS) entry which is preliminary data.</text>
</comment>
<sequence>MKRLFAEIPDAAIRVAVWIVVIPVATVAVAPEWLDLPGGELETLVVLLAYLAIGIVATLWSAAALRPHLGIVVEDAFGRRSDLAFAASSTTATTYAVFGLAFVCFNVPERDLFDVPALATLGAGVGRALLVLGAMFLFIAVRSVMRRNRRETQRRVVANARADVGKGLSEALAASPPRYGGTPATW</sequence>
<evidence type="ECO:0000256" key="1">
    <source>
        <dbReference type="SAM" id="Phobius"/>
    </source>
</evidence>
<dbReference type="RefSeq" id="WP_263540951.1">
    <property type="nucleotide sequence ID" value="NZ_JAOVZO020000019.1"/>
</dbReference>
<keyword evidence="1" id="KW-0472">Membrane</keyword>
<feature type="transmembrane region" description="Helical" evidence="1">
    <location>
        <begin position="12"/>
        <end position="31"/>
    </location>
</feature>
<feature type="transmembrane region" description="Helical" evidence="1">
    <location>
        <begin position="128"/>
        <end position="145"/>
    </location>
</feature>
<dbReference type="EMBL" id="JAOVZO020000019">
    <property type="protein sequence ID" value="MDC8014808.1"/>
    <property type="molecule type" value="Genomic_DNA"/>
</dbReference>
<protein>
    <submittedName>
        <fullName evidence="2">Uncharacterized protein</fullName>
    </submittedName>
</protein>
<dbReference type="Proteomes" id="UP001139971">
    <property type="component" value="Unassembled WGS sequence"/>
</dbReference>
<reference evidence="2" key="1">
    <citation type="submission" date="2023-02" db="EMBL/GenBank/DDBJ databases">
        <title>Tahibacter soli sp. nov. isolated from soil.</title>
        <authorList>
            <person name="Baek J.H."/>
            <person name="Lee J.K."/>
            <person name="Choi D.G."/>
            <person name="Jeon C.O."/>
        </authorList>
    </citation>
    <scope>NUCLEOTIDE SEQUENCE</scope>
    <source>
        <strain evidence="2">BL</strain>
    </source>
</reference>